<keyword evidence="1" id="KW-0472">Membrane</keyword>
<evidence type="ECO:0000313" key="4">
    <source>
        <dbReference type="Proteomes" id="UP000077248"/>
    </source>
</evidence>
<dbReference type="KEGG" id="aalt:CC77DRAFT_44038"/>
<dbReference type="VEuPathDB" id="FungiDB:CC77DRAFT_44038"/>
<organism evidence="3 4">
    <name type="scientific">Alternaria alternata</name>
    <name type="common">Alternaria rot fungus</name>
    <name type="synonym">Torula alternata</name>
    <dbReference type="NCBI Taxonomy" id="5599"/>
    <lineage>
        <taxon>Eukaryota</taxon>
        <taxon>Fungi</taxon>
        <taxon>Dikarya</taxon>
        <taxon>Ascomycota</taxon>
        <taxon>Pezizomycotina</taxon>
        <taxon>Dothideomycetes</taxon>
        <taxon>Pleosporomycetidae</taxon>
        <taxon>Pleosporales</taxon>
        <taxon>Pleosporineae</taxon>
        <taxon>Pleosporaceae</taxon>
        <taxon>Alternaria</taxon>
        <taxon>Alternaria sect. Alternaria</taxon>
        <taxon>Alternaria alternata complex</taxon>
    </lineage>
</organism>
<dbReference type="EMBL" id="KV441469">
    <property type="protein sequence ID" value="OAG26378.1"/>
    <property type="molecule type" value="Genomic_DNA"/>
</dbReference>
<feature type="chain" id="PRO_5008060105" evidence="2">
    <location>
        <begin position="20"/>
        <end position="197"/>
    </location>
</feature>
<dbReference type="AlphaFoldDB" id="A0A177E3N0"/>
<accession>A0A177E3N0</accession>
<sequence length="197" mass="21942">MFFKSKLLLSFVGLASVIAAPTKQPRLEDLQCRCLTFSTSAAPTLCSYQELLTLDWDTAYSLATVNDLKIQFASKKAMTKVLALPKPVPTSILLSVHEGQVRPLDPAKKVQNENRIVCGFGDEVEHVGDHEKSLEVEVHYVGTVLGLFMLLLIIYLVGDYLWTRYISRVGSIKLEGDEKTLTAEFETSTNNLSIDYP</sequence>
<evidence type="ECO:0000256" key="1">
    <source>
        <dbReference type="SAM" id="Phobius"/>
    </source>
</evidence>
<feature type="transmembrane region" description="Helical" evidence="1">
    <location>
        <begin position="138"/>
        <end position="158"/>
    </location>
</feature>
<protein>
    <submittedName>
        <fullName evidence="3">Uncharacterized protein</fullName>
    </submittedName>
</protein>
<proteinExistence type="predicted"/>
<keyword evidence="4" id="KW-1185">Reference proteome</keyword>
<evidence type="ECO:0000256" key="2">
    <source>
        <dbReference type="SAM" id="SignalP"/>
    </source>
</evidence>
<evidence type="ECO:0000313" key="3">
    <source>
        <dbReference type="EMBL" id="OAG26378.1"/>
    </source>
</evidence>
<dbReference type="Proteomes" id="UP000077248">
    <property type="component" value="Unassembled WGS sequence"/>
</dbReference>
<dbReference type="RefSeq" id="XP_018391799.1">
    <property type="nucleotide sequence ID" value="XM_018531700.1"/>
</dbReference>
<keyword evidence="1" id="KW-0812">Transmembrane</keyword>
<reference evidence="3 4" key="1">
    <citation type="submission" date="2016-05" db="EMBL/GenBank/DDBJ databases">
        <title>Comparative analysis of secretome profiles of manganese(II)-oxidizing ascomycete fungi.</title>
        <authorList>
            <consortium name="DOE Joint Genome Institute"/>
            <person name="Zeiner C.A."/>
            <person name="Purvine S.O."/>
            <person name="Zink E.M."/>
            <person name="Wu S."/>
            <person name="Pasa-Tolic L."/>
            <person name="Chaput D.L."/>
            <person name="Haridas S."/>
            <person name="Grigoriev I.V."/>
            <person name="Santelli C.M."/>
            <person name="Hansel C.M."/>
        </authorList>
    </citation>
    <scope>NUCLEOTIDE SEQUENCE [LARGE SCALE GENOMIC DNA]</scope>
    <source>
        <strain evidence="3 4">SRC1lrK2f</strain>
    </source>
</reference>
<name>A0A177E3N0_ALTAL</name>
<dbReference type="GeneID" id="29117294"/>
<dbReference type="OMA" id="QCRCLTF"/>
<keyword evidence="1" id="KW-1133">Transmembrane helix</keyword>
<feature type="signal peptide" evidence="2">
    <location>
        <begin position="1"/>
        <end position="19"/>
    </location>
</feature>
<keyword evidence="2" id="KW-0732">Signal</keyword>
<gene>
    <name evidence="3" type="ORF">CC77DRAFT_44038</name>
</gene>